<keyword evidence="2" id="KW-1185">Reference proteome</keyword>
<dbReference type="VEuPathDB" id="FungiDB:PYU1_G002589"/>
<accession>K3WCA1</accession>
<dbReference type="HOGENOM" id="CLU_3261738_0_0_1"/>
<protein>
    <submittedName>
        <fullName evidence="1">Uncharacterized protein</fullName>
    </submittedName>
</protein>
<evidence type="ECO:0000313" key="2">
    <source>
        <dbReference type="Proteomes" id="UP000019132"/>
    </source>
</evidence>
<proteinExistence type="predicted"/>
<reference evidence="2" key="1">
    <citation type="journal article" date="2010" name="Genome Biol.">
        <title>Genome sequence of the necrotrophic plant pathogen Pythium ultimum reveals original pathogenicity mechanisms and effector repertoire.</title>
        <authorList>
            <person name="Levesque C.A."/>
            <person name="Brouwer H."/>
            <person name="Cano L."/>
            <person name="Hamilton J.P."/>
            <person name="Holt C."/>
            <person name="Huitema E."/>
            <person name="Raffaele S."/>
            <person name="Robideau G.P."/>
            <person name="Thines M."/>
            <person name="Win J."/>
            <person name="Zerillo M.M."/>
            <person name="Beakes G.W."/>
            <person name="Boore J.L."/>
            <person name="Busam D."/>
            <person name="Dumas B."/>
            <person name="Ferriera S."/>
            <person name="Fuerstenberg S.I."/>
            <person name="Gachon C.M."/>
            <person name="Gaulin E."/>
            <person name="Govers F."/>
            <person name="Grenville-Briggs L."/>
            <person name="Horner N."/>
            <person name="Hostetler J."/>
            <person name="Jiang R.H."/>
            <person name="Johnson J."/>
            <person name="Krajaejun T."/>
            <person name="Lin H."/>
            <person name="Meijer H.J."/>
            <person name="Moore B."/>
            <person name="Morris P."/>
            <person name="Phuntmart V."/>
            <person name="Puiu D."/>
            <person name="Shetty J."/>
            <person name="Stajich J.E."/>
            <person name="Tripathy S."/>
            <person name="Wawra S."/>
            <person name="van West P."/>
            <person name="Whitty B.R."/>
            <person name="Coutinho P.M."/>
            <person name="Henrissat B."/>
            <person name="Martin F."/>
            <person name="Thomas P.D."/>
            <person name="Tyler B.M."/>
            <person name="De Vries R.P."/>
            <person name="Kamoun S."/>
            <person name="Yandell M."/>
            <person name="Tisserat N."/>
            <person name="Buell C.R."/>
        </authorList>
    </citation>
    <scope>NUCLEOTIDE SEQUENCE</scope>
    <source>
        <strain evidence="2">DAOM:BR144</strain>
    </source>
</reference>
<dbReference type="EnsemblProtists" id="PYU1_T002592">
    <property type="protein sequence ID" value="PYU1_T002592"/>
    <property type="gene ID" value="PYU1_G002589"/>
</dbReference>
<dbReference type="InParanoid" id="K3WCA1"/>
<reference evidence="2" key="2">
    <citation type="submission" date="2010-04" db="EMBL/GenBank/DDBJ databases">
        <authorList>
            <person name="Buell R."/>
            <person name="Hamilton J."/>
            <person name="Hostetler J."/>
        </authorList>
    </citation>
    <scope>NUCLEOTIDE SEQUENCE [LARGE SCALE GENOMIC DNA]</scope>
    <source>
        <strain evidence="2">DAOM:BR144</strain>
    </source>
</reference>
<evidence type="ECO:0000313" key="1">
    <source>
        <dbReference type="EnsemblProtists" id="PYU1_T002592"/>
    </source>
</evidence>
<dbReference type="Proteomes" id="UP000019132">
    <property type="component" value="Unassembled WGS sequence"/>
</dbReference>
<reference evidence="1" key="3">
    <citation type="submission" date="2014-11" db="UniProtKB">
        <authorList>
            <consortium name="EnsemblProtists"/>
        </authorList>
    </citation>
    <scope>IDENTIFICATION</scope>
    <source>
        <strain evidence="1">DAOM BR144</strain>
    </source>
</reference>
<name>K3WCA1_GLOUD</name>
<dbReference type="AlphaFoldDB" id="K3WCA1"/>
<organism evidence="1 2">
    <name type="scientific">Globisporangium ultimum (strain ATCC 200006 / CBS 805.95 / DAOM BR144)</name>
    <name type="common">Pythium ultimum</name>
    <dbReference type="NCBI Taxonomy" id="431595"/>
    <lineage>
        <taxon>Eukaryota</taxon>
        <taxon>Sar</taxon>
        <taxon>Stramenopiles</taxon>
        <taxon>Oomycota</taxon>
        <taxon>Peronosporomycetes</taxon>
        <taxon>Pythiales</taxon>
        <taxon>Pythiaceae</taxon>
        <taxon>Globisporangium</taxon>
    </lineage>
</organism>
<sequence>MRSCKKIEKMILIYTKAEIIPEWVKELKKLRYLYVLTPVVGQ</sequence>